<evidence type="ECO:0000256" key="1">
    <source>
        <dbReference type="ARBA" id="ARBA00008936"/>
    </source>
</evidence>
<dbReference type="InterPro" id="IPR055190">
    <property type="entry name" value="ATP-synt_VA_C"/>
</dbReference>
<dbReference type="GO" id="GO:0046961">
    <property type="term" value="F:proton-transporting ATPase activity, rotational mechanism"/>
    <property type="evidence" value="ECO:0007669"/>
    <property type="project" value="TreeGrafter"/>
</dbReference>
<gene>
    <name evidence="5" type="ORF">LCGC14_2484620</name>
</gene>
<comment type="similarity">
    <text evidence="1">Belongs to the ATPase alpha/beta chains family.</text>
</comment>
<feature type="domain" description="ATP synthase A/B type C-terminal" evidence="4">
    <location>
        <begin position="1"/>
        <end position="74"/>
    </location>
</feature>
<dbReference type="Gene3D" id="3.40.50.12240">
    <property type="match status" value="1"/>
</dbReference>
<sequence length="78" mass="8942">EVRALSEIVGKGGLTEVDRKYMDVGDMFEKEFLSQGLDENRNLEETLGLQWKVASALPKNELTKVKDKFIDQYYKASK</sequence>
<feature type="non-terminal residue" evidence="5">
    <location>
        <position position="1"/>
    </location>
</feature>
<evidence type="ECO:0000256" key="3">
    <source>
        <dbReference type="ARBA" id="ARBA00023065"/>
    </source>
</evidence>
<evidence type="ECO:0000256" key="2">
    <source>
        <dbReference type="ARBA" id="ARBA00022448"/>
    </source>
</evidence>
<dbReference type="Pfam" id="PF22919">
    <property type="entry name" value="ATP-synt_VA_C"/>
    <property type="match status" value="1"/>
</dbReference>
<dbReference type="InterPro" id="IPR022879">
    <property type="entry name" value="V-ATPase_su_B/beta"/>
</dbReference>
<organism evidence="5">
    <name type="scientific">marine sediment metagenome</name>
    <dbReference type="NCBI Taxonomy" id="412755"/>
    <lineage>
        <taxon>unclassified sequences</taxon>
        <taxon>metagenomes</taxon>
        <taxon>ecological metagenomes</taxon>
    </lineage>
</organism>
<dbReference type="PANTHER" id="PTHR43389">
    <property type="entry name" value="V-TYPE PROTON ATPASE SUBUNIT B"/>
    <property type="match status" value="1"/>
</dbReference>
<evidence type="ECO:0000259" key="4">
    <source>
        <dbReference type="Pfam" id="PF22919"/>
    </source>
</evidence>
<dbReference type="PANTHER" id="PTHR43389:SF4">
    <property type="entry name" value="V-TYPE PROTON ATPASE SUBUNIT B"/>
    <property type="match status" value="1"/>
</dbReference>
<dbReference type="EMBL" id="LAZR01039223">
    <property type="protein sequence ID" value="KKL17535.1"/>
    <property type="molecule type" value="Genomic_DNA"/>
</dbReference>
<reference evidence="5" key="1">
    <citation type="journal article" date="2015" name="Nature">
        <title>Complex archaea that bridge the gap between prokaryotes and eukaryotes.</title>
        <authorList>
            <person name="Spang A."/>
            <person name="Saw J.H."/>
            <person name="Jorgensen S.L."/>
            <person name="Zaremba-Niedzwiedzka K."/>
            <person name="Martijn J."/>
            <person name="Lind A.E."/>
            <person name="van Eijk R."/>
            <person name="Schleper C."/>
            <person name="Guy L."/>
            <person name="Ettema T.J."/>
        </authorList>
    </citation>
    <scope>NUCLEOTIDE SEQUENCE</scope>
</reference>
<evidence type="ECO:0000313" key="5">
    <source>
        <dbReference type="EMBL" id="KKL17535.1"/>
    </source>
</evidence>
<keyword evidence="2" id="KW-0813">Transport</keyword>
<keyword evidence="3" id="KW-0406">Ion transport</keyword>
<accession>A0A0F9B7A6</accession>
<dbReference type="AlphaFoldDB" id="A0A0F9B7A6"/>
<protein>
    <recommendedName>
        <fullName evidence="4">ATP synthase A/B type C-terminal domain-containing protein</fullName>
    </recommendedName>
</protein>
<name>A0A0F9B7A6_9ZZZZ</name>
<comment type="caution">
    <text evidence="5">The sequence shown here is derived from an EMBL/GenBank/DDBJ whole genome shotgun (WGS) entry which is preliminary data.</text>
</comment>
<proteinExistence type="inferred from homology"/>